<dbReference type="PANTHER" id="PTHR21576:SF167">
    <property type="entry name" value="OS09G0536700 PROTEIN"/>
    <property type="match status" value="1"/>
</dbReference>
<feature type="transmembrane region" description="Helical" evidence="6">
    <location>
        <begin position="434"/>
        <end position="456"/>
    </location>
</feature>
<feature type="transmembrane region" description="Helical" evidence="6">
    <location>
        <begin position="76"/>
        <end position="98"/>
    </location>
</feature>
<dbReference type="Pfam" id="PF23262">
    <property type="entry name" value="NFD4_C"/>
    <property type="match status" value="1"/>
</dbReference>
<evidence type="ECO:0000259" key="7">
    <source>
        <dbReference type="Pfam" id="PF06813"/>
    </source>
</evidence>
<feature type="transmembrane region" description="Helical" evidence="6">
    <location>
        <begin position="578"/>
        <end position="598"/>
    </location>
</feature>
<dbReference type="InterPro" id="IPR010658">
    <property type="entry name" value="Nodulin-like"/>
</dbReference>
<evidence type="ECO:0000256" key="3">
    <source>
        <dbReference type="ARBA" id="ARBA00022989"/>
    </source>
</evidence>
<dbReference type="OrthoDB" id="410267at2759"/>
<dbReference type="InterPro" id="IPR036259">
    <property type="entry name" value="MFS_trans_sf"/>
</dbReference>
<name>A0A8T2VBQ6_CERRI</name>
<dbReference type="PANTHER" id="PTHR21576">
    <property type="entry name" value="UNCHARACTERIZED NODULIN-LIKE PROTEIN"/>
    <property type="match status" value="1"/>
</dbReference>
<feature type="transmembrane region" description="Helical" evidence="6">
    <location>
        <begin position="212"/>
        <end position="230"/>
    </location>
</feature>
<evidence type="ECO:0000256" key="4">
    <source>
        <dbReference type="ARBA" id="ARBA00023136"/>
    </source>
</evidence>
<dbReference type="InterPro" id="IPR056555">
    <property type="entry name" value="NFD4_C"/>
</dbReference>
<evidence type="ECO:0000256" key="5">
    <source>
        <dbReference type="SAM" id="MobiDB-lite"/>
    </source>
</evidence>
<feature type="transmembrane region" description="Helical" evidence="6">
    <location>
        <begin position="528"/>
        <end position="550"/>
    </location>
</feature>
<feature type="transmembrane region" description="Helical" evidence="6">
    <location>
        <begin position="242"/>
        <end position="264"/>
    </location>
</feature>
<comment type="subcellular location">
    <subcellularLocation>
        <location evidence="1">Membrane</location>
        <topology evidence="1">Multi-pass membrane protein</topology>
    </subcellularLocation>
</comment>
<feature type="transmembrane region" description="Helical" evidence="6">
    <location>
        <begin position="144"/>
        <end position="165"/>
    </location>
</feature>
<dbReference type="Proteomes" id="UP000825935">
    <property type="component" value="Chromosome 2"/>
</dbReference>
<dbReference type="EMBL" id="CM035407">
    <property type="protein sequence ID" value="KAH7444525.1"/>
    <property type="molecule type" value="Genomic_DNA"/>
</dbReference>
<sequence length="620" mass="69008">MERKEFMFWQKWAGFVTAIWLSTFAGTYVFSNYSQALKEVLRINQQLLNRMSILRDLGDAIGGIIAGILSDYVPPWALLCFSATCSIVGYGLQWLVVSRTISPLPYWLVCVAATIAGTSISWMNSALFNASVRNFTHNKGPVAGLFKAFMGLSSGVFTILCSILFQSSGSMFLLMLATIPTLFCIICAIFFRPVPTASTYVDEQIENKSLTMFNVIACCIAVYVAFLGFIPKNYRTFPAYDYVSLGILVTIIISPILVPLALFIKMKKVICYNYGGDLEADHRVGFHPAVSIREDPDVSIREDPSDLETDGGGHLPLSDKEDPSHSELDCQNYMMMGDSILQEYSRKNTTLNAPLLEYHTRTSAPGVCCTYVNLQYLFSFWAPEELGKEVSSMSLFQKWHFYVLFVSFICAGGCGLSFSNNLGQIGQALGFQDVGIFITLFSFGNFVGRLAAGIISEYFIRLAGVPRPTWLAVAKIPMIIMYLWLSMGSRSSLYVGSMILGISHGFLMTLSIPIISEFYGLRHFGINIMVFSLYFVSGSYIFSTLAGWMYDHQGDVSYGIDGMKTIICNGAHCYGHTFHIFVVCLVSAFIMDVALSILSKPLYKRTKEEHAHLETSLRNT</sequence>
<dbReference type="EMBL" id="CM035407">
    <property type="protein sequence ID" value="KAH7444528.1"/>
    <property type="molecule type" value="Genomic_DNA"/>
</dbReference>
<keyword evidence="3 6" id="KW-1133">Transmembrane helix</keyword>
<feature type="region of interest" description="Disordered" evidence="5">
    <location>
        <begin position="299"/>
        <end position="325"/>
    </location>
</feature>
<organism evidence="9 10">
    <name type="scientific">Ceratopteris richardii</name>
    <name type="common">Triangle waterfern</name>
    <dbReference type="NCBI Taxonomy" id="49495"/>
    <lineage>
        <taxon>Eukaryota</taxon>
        <taxon>Viridiplantae</taxon>
        <taxon>Streptophyta</taxon>
        <taxon>Embryophyta</taxon>
        <taxon>Tracheophyta</taxon>
        <taxon>Polypodiopsida</taxon>
        <taxon>Polypodiidae</taxon>
        <taxon>Polypodiales</taxon>
        <taxon>Pteridineae</taxon>
        <taxon>Pteridaceae</taxon>
        <taxon>Parkerioideae</taxon>
        <taxon>Ceratopteris</taxon>
    </lineage>
</organism>
<protein>
    <recommendedName>
        <fullName evidence="11">Nodulin-like domain-containing protein</fullName>
    </recommendedName>
</protein>
<feature type="transmembrane region" description="Helical" evidence="6">
    <location>
        <begin position="12"/>
        <end position="31"/>
    </location>
</feature>
<dbReference type="SUPFAM" id="SSF103473">
    <property type="entry name" value="MFS general substrate transporter"/>
    <property type="match status" value="2"/>
</dbReference>
<evidence type="ECO:0008006" key="11">
    <source>
        <dbReference type="Google" id="ProtNLM"/>
    </source>
</evidence>
<dbReference type="AlphaFoldDB" id="A0A8T2VBQ6"/>
<evidence type="ECO:0000256" key="2">
    <source>
        <dbReference type="ARBA" id="ARBA00022692"/>
    </source>
</evidence>
<dbReference type="EMBL" id="CM035407">
    <property type="protein sequence ID" value="KAH7444527.1"/>
    <property type="molecule type" value="Genomic_DNA"/>
</dbReference>
<comment type="caution">
    <text evidence="9">The sequence shown here is derived from an EMBL/GenBank/DDBJ whole genome shotgun (WGS) entry which is preliminary data.</text>
</comment>
<gene>
    <name evidence="9" type="ORF">KP509_02G081300</name>
</gene>
<accession>A0A8T2VBQ6</accession>
<feature type="transmembrane region" description="Helical" evidence="6">
    <location>
        <begin position="171"/>
        <end position="191"/>
    </location>
</feature>
<keyword evidence="4 6" id="KW-0472">Membrane</keyword>
<evidence type="ECO:0000313" key="9">
    <source>
        <dbReference type="EMBL" id="KAH7444528.1"/>
    </source>
</evidence>
<feature type="transmembrane region" description="Helical" evidence="6">
    <location>
        <begin position="493"/>
        <end position="516"/>
    </location>
</feature>
<dbReference type="Gene3D" id="1.20.1250.20">
    <property type="entry name" value="MFS general substrate transporter like domains"/>
    <property type="match status" value="2"/>
</dbReference>
<feature type="transmembrane region" description="Helical" evidence="6">
    <location>
        <begin position="401"/>
        <end position="422"/>
    </location>
</feature>
<evidence type="ECO:0000256" key="6">
    <source>
        <dbReference type="SAM" id="Phobius"/>
    </source>
</evidence>
<proteinExistence type="predicted"/>
<evidence type="ECO:0000259" key="8">
    <source>
        <dbReference type="Pfam" id="PF23262"/>
    </source>
</evidence>
<dbReference type="Pfam" id="PF06813">
    <property type="entry name" value="Nodulin-like"/>
    <property type="match status" value="1"/>
</dbReference>
<feature type="domain" description="Nodulin-like" evidence="7">
    <location>
        <begin position="11"/>
        <end position="260"/>
    </location>
</feature>
<keyword evidence="10" id="KW-1185">Reference proteome</keyword>
<evidence type="ECO:0000313" key="10">
    <source>
        <dbReference type="Proteomes" id="UP000825935"/>
    </source>
</evidence>
<keyword evidence="2 6" id="KW-0812">Transmembrane</keyword>
<reference evidence="9" key="1">
    <citation type="submission" date="2021-08" db="EMBL/GenBank/DDBJ databases">
        <title>WGS assembly of Ceratopteris richardii.</title>
        <authorList>
            <person name="Marchant D.B."/>
            <person name="Chen G."/>
            <person name="Jenkins J."/>
            <person name="Shu S."/>
            <person name="Leebens-Mack J."/>
            <person name="Grimwood J."/>
            <person name="Schmutz J."/>
            <person name="Soltis P."/>
            <person name="Soltis D."/>
            <person name="Chen Z.-H."/>
        </authorList>
    </citation>
    <scope>NUCLEOTIDE SEQUENCE</scope>
    <source>
        <strain evidence="9">Whitten #5841</strain>
        <tissue evidence="9">Leaf</tissue>
    </source>
</reference>
<evidence type="ECO:0000256" key="1">
    <source>
        <dbReference type="ARBA" id="ARBA00004141"/>
    </source>
</evidence>
<dbReference type="GO" id="GO:0016020">
    <property type="term" value="C:membrane"/>
    <property type="evidence" value="ECO:0007669"/>
    <property type="project" value="UniProtKB-SubCell"/>
</dbReference>
<feature type="transmembrane region" description="Helical" evidence="6">
    <location>
        <begin position="104"/>
        <end position="123"/>
    </location>
</feature>
<feature type="domain" description="NFD4 C-terminal" evidence="8">
    <location>
        <begin position="389"/>
        <end position="587"/>
    </location>
</feature>